<feature type="transmembrane region" description="Helical" evidence="2">
    <location>
        <begin position="65"/>
        <end position="87"/>
    </location>
</feature>
<evidence type="ECO:0008006" key="5">
    <source>
        <dbReference type="Google" id="ProtNLM"/>
    </source>
</evidence>
<dbReference type="Proteomes" id="UP001307168">
    <property type="component" value="Unassembled WGS sequence"/>
</dbReference>
<protein>
    <recommendedName>
        <fullName evidence="5">Phage abortive infection protein</fullName>
    </recommendedName>
</protein>
<evidence type="ECO:0000256" key="1">
    <source>
        <dbReference type="SAM" id="Coils"/>
    </source>
</evidence>
<feature type="coiled-coil region" evidence="1">
    <location>
        <begin position="87"/>
        <end position="121"/>
    </location>
</feature>
<keyword evidence="2" id="KW-1133">Transmembrane helix</keyword>
<sequence>MKWLKKDKDKKGQLVFGDYINEYALILLLFAFVSPILGFFMVKVLKLGKDKNGEPIGDFFTNLGVFGDFIGGSTLPFLTLVTIAYVYKTFNLQEEQLKNQKEEMEATRATLDEQTKTAQLQRFENSFFIQLKNLNEKESKLIYNGSVGMQELKPLKKSITSDTNTLITKMRTFVSDIWDKSDRNYRWVLYKNELESWFIKETLIFAKSDFQNYIFSIMRCFQLLNRYKGIMDEDEMKYYLRYIIDEIGVDSYRLSLLYIAVFSVKNPEFMKAIMDLKLQKFFTNDTFSTELPSTFPFLDIAIGSPDRVGNRPYK</sequence>
<gene>
    <name evidence="3" type="ORF">P4706_08460</name>
</gene>
<dbReference type="EMBL" id="JARNBH010000008">
    <property type="protein sequence ID" value="MEC0273105.1"/>
    <property type="molecule type" value="Genomic_DNA"/>
</dbReference>
<keyword evidence="4" id="KW-1185">Reference proteome</keyword>
<evidence type="ECO:0000313" key="3">
    <source>
        <dbReference type="EMBL" id="MEC0273105.1"/>
    </source>
</evidence>
<name>A0AAW9ND22_9BACI</name>
<keyword evidence="2" id="KW-0472">Membrane</keyword>
<evidence type="ECO:0000256" key="2">
    <source>
        <dbReference type="SAM" id="Phobius"/>
    </source>
</evidence>
<dbReference type="AlphaFoldDB" id="A0AAW9ND22"/>
<dbReference type="RefSeq" id="WP_367406606.1">
    <property type="nucleotide sequence ID" value="NZ_JARNBH010000008.1"/>
</dbReference>
<keyword evidence="1" id="KW-0175">Coiled coil</keyword>
<accession>A0AAW9ND22</accession>
<comment type="caution">
    <text evidence="3">The sequence shown here is derived from an EMBL/GenBank/DDBJ whole genome shotgun (WGS) entry which is preliminary data.</text>
</comment>
<organism evidence="3 4">
    <name type="scientific">Peribacillus castrilensis</name>
    <dbReference type="NCBI Taxonomy" id="2897690"/>
    <lineage>
        <taxon>Bacteria</taxon>
        <taxon>Bacillati</taxon>
        <taxon>Bacillota</taxon>
        <taxon>Bacilli</taxon>
        <taxon>Bacillales</taxon>
        <taxon>Bacillaceae</taxon>
        <taxon>Peribacillus</taxon>
    </lineage>
</organism>
<proteinExistence type="predicted"/>
<reference evidence="3 4" key="1">
    <citation type="submission" date="2023-03" db="EMBL/GenBank/DDBJ databases">
        <title>Bacillus Genome Sequencing.</title>
        <authorList>
            <person name="Dunlap C."/>
        </authorList>
    </citation>
    <scope>NUCLEOTIDE SEQUENCE [LARGE SCALE GENOMIC DNA]</scope>
    <source>
        <strain evidence="3 4">B-41290</strain>
    </source>
</reference>
<feature type="transmembrane region" description="Helical" evidence="2">
    <location>
        <begin position="20"/>
        <end position="45"/>
    </location>
</feature>
<evidence type="ECO:0000313" key="4">
    <source>
        <dbReference type="Proteomes" id="UP001307168"/>
    </source>
</evidence>
<keyword evidence="2" id="KW-0812">Transmembrane</keyword>